<keyword evidence="3" id="KW-1133">Transmembrane helix</keyword>
<evidence type="ECO:0000256" key="2">
    <source>
        <dbReference type="ARBA" id="ARBA00006727"/>
    </source>
</evidence>
<comment type="subcellular location">
    <subcellularLocation>
        <location evidence="1">Membrane</location>
        <topology evidence="1">Multi-pass membrane protein</topology>
    </subcellularLocation>
</comment>
<reference evidence="5 6" key="1">
    <citation type="submission" date="2016-04" db="EMBL/GenBank/DDBJ databases">
        <title>A degradative enzymes factory behind the ericoid mycorrhizal symbiosis.</title>
        <authorList>
            <consortium name="DOE Joint Genome Institute"/>
            <person name="Martino E."/>
            <person name="Morin E."/>
            <person name="Grelet G."/>
            <person name="Kuo A."/>
            <person name="Kohler A."/>
            <person name="Daghino S."/>
            <person name="Barry K."/>
            <person name="Choi C."/>
            <person name="Cichocki N."/>
            <person name="Clum A."/>
            <person name="Copeland A."/>
            <person name="Hainaut M."/>
            <person name="Haridas S."/>
            <person name="Labutti K."/>
            <person name="Lindquist E."/>
            <person name="Lipzen A."/>
            <person name="Khouja H.-R."/>
            <person name="Murat C."/>
            <person name="Ohm R."/>
            <person name="Olson A."/>
            <person name="Spatafora J."/>
            <person name="Veneault-Fourrey C."/>
            <person name="Henrissat B."/>
            <person name="Grigoriev I."/>
            <person name="Martin F."/>
            <person name="Perotto S."/>
        </authorList>
    </citation>
    <scope>NUCLEOTIDE SEQUENCE [LARGE SCALE GENOMIC DNA]</scope>
    <source>
        <strain evidence="5 6">E</strain>
    </source>
</reference>
<organism evidence="5 6">
    <name type="scientific">Hyaloscypha bicolor E</name>
    <dbReference type="NCBI Taxonomy" id="1095630"/>
    <lineage>
        <taxon>Eukaryota</taxon>
        <taxon>Fungi</taxon>
        <taxon>Dikarya</taxon>
        <taxon>Ascomycota</taxon>
        <taxon>Pezizomycotina</taxon>
        <taxon>Leotiomycetes</taxon>
        <taxon>Helotiales</taxon>
        <taxon>Hyaloscyphaceae</taxon>
        <taxon>Hyaloscypha</taxon>
        <taxon>Hyaloscypha bicolor</taxon>
    </lineage>
</organism>
<feature type="transmembrane region" description="Helical" evidence="3">
    <location>
        <begin position="160"/>
        <end position="181"/>
    </location>
</feature>
<feature type="transmembrane region" description="Helical" evidence="3">
    <location>
        <begin position="187"/>
        <end position="212"/>
    </location>
</feature>
<comment type="similarity">
    <text evidence="2">Belongs to the major facilitator superfamily. Monocarboxylate porter (TC 2.A.1.13) family.</text>
</comment>
<dbReference type="Pfam" id="PF07690">
    <property type="entry name" value="MFS_1"/>
    <property type="match status" value="1"/>
</dbReference>
<feature type="transmembrane region" description="Helical" evidence="3">
    <location>
        <begin position="327"/>
        <end position="349"/>
    </location>
</feature>
<sequence length="433" mass="47577">MSATFTERGQGSQIPPCDRGGHAWTFLVGAAMIEGLMWGKDRSNFNSGFPLTFGIFQTFYFTHPPFESNKYLPVVGTLATGISYLATPLITPFTIRYPMYRKYMIWFGWLTCIIALIGSSFATKLSHLIITQGLLYGLGFVVIYYPLLSMLNEWFVKRRGLAYGILFGAAGLCGLGLPFAIDKLLHTYGYVMTLRIYAVAIFVLVGPALPLLQNRLSPDISCFEETNPDTAIFAKVPFLSMTLSNVFQGLVFFLPGIYLPSYATSFASPRTNAPLLLSFLTLSQTLSQVVIGQLSDNYNPYLLLFLSTFLSSLCILVLWGFSNCLALLYVFAVLYGISAGGYSVLYSRFATHLTDNRATGLWLYSIFEFQRGIGNVIGGLAGGFLVVDEAGLVDGMYGLGKYMGVIAFAGIGMLTSSLGAMGHFWKGKQHNVM</sequence>
<feature type="transmembrane region" description="Helical" evidence="3">
    <location>
        <begin position="232"/>
        <end position="255"/>
    </location>
</feature>
<feature type="transmembrane region" description="Helical" evidence="3">
    <location>
        <begin position="128"/>
        <end position="148"/>
    </location>
</feature>
<gene>
    <name evidence="5" type="ORF">K444DRAFT_722289</name>
</gene>
<feature type="transmembrane region" description="Helical" evidence="3">
    <location>
        <begin position="361"/>
        <end position="385"/>
    </location>
</feature>
<evidence type="ECO:0000313" key="5">
    <source>
        <dbReference type="EMBL" id="PMD60225.1"/>
    </source>
</evidence>
<feature type="transmembrane region" description="Helical" evidence="3">
    <location>
        <begin position="71"/>
        <end position="91"/>
    </location>
</feature>
<feature type="transmembrane region" description="Helical" evidence="3">
    <location>
        <begin position="301"/>
        <end position="321"/>
    </location>
</feature>
<dbReference type="InParanoid" id="A0A2J6TB31"/>
<feature type="transmembrane region" description="Helical" evidence="3">
    <location>
        <begin position="103"/>
        <end position="122"/>
    </location>
</feature>
<dbReference type="Proteomes" id="UP000235371">
    <property type="component" value="Unassembled WGS sequence"/>
</dbReference>
<feature type="transmembrane region" description="Helical" evidence="3">
    <location>
        <begin position="275"/>
        <end position="294"/>
    </location>
</feature>
<feature type="transmembrane region" description="Helical" evidence="3">
    <location>
        <begin position="405"/>
        <end position="425"/>
    </location>
</feature>
<dbReference type="SUPFAM" id="SSF103473">
    <property type="entry name" value="MFS general substrate transporter"/>
    <property type="match status" value="1"/>
</dbReference>
<dbReference type="PANTHER" id="PTHR11360:SF287">
    <property type="entry name" value="MFS MONOCARBOXYLATE TRANSPORTER"/>
    <property type="match status" value="1"/>
</dbReference>
<feature type="domain" description="Major facilitator superfamily (MFS) profile" evidence="4">
    <location>
        <begin position="237"/>
        <end position="433"/>
    </location>
</feature>
<dbReference type="InterPro" id="IPR011701">
    <property type="entry name" value="MFS"/>
</dbReference>
<proteinExistence type="inferred from homology"/>
<evidence type="ECO:0000313" key="6">
    <source>
        <dbReference type="Proteomes" id="UP000235371"/>
    </source>
</evidence>
<dbReference type="Gene3D" id="1.20.1250.20">
    <property type="entry name" value="MFS general substrate transporter like domains"/>
    <property type="match status" value="2"/>
</dbReference>
<dbReference type="InterPro" id="IPR020846">
    <property type="entry name" value="MFS_dom"/>
</dbReference>
<evidence type="ECO:0000256" key="1">
    <source>
        <dbReference type="ARBA" id="ARBA00004141"/>
    </source>
</evidence>
<dbReference type="RefSeq" id="XP_024737129.1">
    <property type="nucleotide sequence ID" value="XM_024888553.1"/>
</dbReference>
<keyword evidence="6" id="KW-1185">Reference proteome</keyword>
<keyword evidence="3" id="KW-0472">Membrane</keyword>
<feature type="transmembrane region" description="Helical" evidence="3">
    <location>
        <begin position="21"/>
        <end position="39"/>
    </location>
</feature>
<dbReference type="AlphaFoldDB" id="A0A2J6TB31"/>
<dbReference type="GeneID" id="36596629"/>
<evidence type="ECO:0000259" key="4">
    <source>
        <dbReference type="PROSITE" id="PS50850"/>
    </source>
</evidence>
<dbReference type="InterPro" id="IPR036259">
    <property type="entry name" value="MFS_trans_sf"/>
</dbReference>
<dbReference type="OrthoDB" id="2213137at2759"/>
<dbReference type="InterPro" id="IPR050327">
    <property type="entry name" value="Proton-linked_MCT"/>
</dbReference>
<name>A0A2J6TB31_9HELO</name>
<dbReference type="PANTHER" id="PTHR11360">
    <property type="entry name" value="MONOCARBOXYLATE TRANSPORTER"/>
    <property type="match status" value="1"/>
</dbReference>
<dbReference type="GO" id="GO:0022857">
    <property type="term" value="F:transmembrane transporter activity"/>
    <property type="evidence" value="ECO:0007669"/>
    <property type="project" value="InterPro"/>
</dbReference>
<dbReference type="EMBL" id="KZ613791">
    <property type="protein sequence ID" value="PMD60225.1"/>
    <property type="molecule type" value="Genomic_DNA"/>
</dbReference>
<keyword evidence="3" id="KW-0812">Transmembrane</keyword>
<accession>A0A2J6TB31</accession>
<evidence type="ECO:0000256" key="3">
    <source>
        <dbReference type="SAM" id="Phobius"/>
    </source>
</evidence>
<dbReference type="GO" id="GO:0016020">
    <property type="term" value="C:membrane"/>
    <property type="evidence" value="ECO:0007669"/>
    <property type="project" value="UniProtKB-SubCell"/>
</dbReference>
<dbReference type="PROSITE" id="PS50850">
    <property type="entry name" value="MFS"/>
    <property type="match status" value="1"/>
</dbReference>
<protein>
    <submittedName>
        <fullName evidence="5">MFS general substrate transporter</fullName>
    </submittedName>
</protein>